<dbReference type="Proteomes" id="UP000664731">
    <property type="component" value="Unassembled WGS sequence"/>
</dbReference>
<gene>
    <name evidence="1" type="ORF">J1777_07260</name>
</gene>
<evidence type="ECO:0000313" key="1">
    <source>
        <dbReference type="EMBL" id="MBO1249629.1"/>
    </source>
</evidence>
<evidence type="ECO:0000313" key="2">
    <source>
        <dbReference type="Proteomes" id="UP000664731"/>
    </source>
</evidence>
<feature type="non-terminal residue" evidence="1">
    <location>
        <position position="1"/>
    </location>
</feature>
<dbReference type="AlphaFoldDB" id="A0A939GZR0"/>
<reference evidence="1" key="1">
    <citation type="submission" date="2021-03" db="EMBL/GenBank/DDBJ databases">
        <title>Comamonas denitrificans.</title>
        <authorList>
            <person name="Finster K."/>
        </authorList>
    </citation>
    <scope>NUCLEOTIDE SEQUENCE</scope>
    <source>
        <strain evidence="1">MM2021_4</strain>
    </source>
</reference>
<protein>
    <submittedName>
        <fullName evidence="1">Uncharacterized protein</fullName>
    </submittedName>
</protein>
<accession>A0A939GZR0</accession>
<name>A0A939GZR0_9BURK</name>
<proteinExistence type="predicted"/>
<dbReference type="EMBL" id="JAFNME010000012">
    <property type="protein sequence ID" value="MBO1249629.1"/>
    <property type="molecule type" value="Genomic_DNA"/>
</dbReference>
<sequence>TLPLGPGPLNPFTRWQISSALGWDSNLNSAPHTDSLTLSLPGLPGTSIALPLERSSQPQPGLHALTQLGVQHLQPLGEGGGNSGSTSAPSALLLSAQLANRSTRTYSKTHYQHAELALHWLQAPLAPAQWVLGSQYSHLRYGGQAWLSEWQLSAQRQRQWGPCRASAGAQWAQRQWHSSPELDGHYQGAILSLDCTPAAPTATNSTAATSAPRTWGLQLRWGHDLPQHSSRPGGRATRTELRAHASTGWGPWQLSAIGHYQIQRDQQGYSPLLDAGRPRHTQRHALELQASRPLPWGVASTSASAPASPTTDTRPGQLHWFIGLHYSQQRSNIAVFAVRQHGIHTGLRWLH</sequence>
<organism evidence="1 2">
    <name type="scientific">Comamonas denitrificans</name>
    <dbReference type="NCBI Taxonomy" id="117506"/>
    <lineage>
        <taxon>Bacteria</taxon>
        <taxon>Pseudomonadati</taxon>
        <taxon>Pseudomonadota</taxon>
        <taxon>Betaproteobacteria</taxon>
        <taxon>Burkholderiales</taxon>
        <taxon>Comamonadaceae</taxon>
        <taxon>Comamonas</taxon>
    </lineage>
</organism>
<dbReference type="RefSeq" id="WP_207575149.1">
    <property type="nucleotide sequence ID" value="NZ_JAFNME010000012.1"/>
</dbReference>
<comment type="caution">
    <text evidence="1">The sequence shown here is derived from an EMBL/GenBank/DDBJ whole genome shotgun (WGS) entry which is preliminary data.</text>
</comment>
<keyword evidence="2" id="KW-1185">Reference proteome</keyword>